<protein>
    <submittedName>
        <fullName evidence="4">Ribonuclease domain-containing protein</fullName>
    </submittedName>
</protein>
<feature type="signal peptide" evidence="3">
    <location>
        <begin position="1"/>
        <end position="28"/>
    </location>
</feature>
<accession>A0ABP6XZY4</accession>
<evidence type="ECO:0000313" key="4">
    <source>
        <dbReference type="EMBL" id="GAA3575181.1"/>
    </source>
</evidence>
<organism evidence="4 5">
    <name type="scientific">Amycolatopsis ultiminotia</name>
    <dbReference type="NCBI Taxonomy" id="543629"/>
    <lineage>
        <taxon>Bacteria</taxon>
        <taxon>Bacillati</taxon>
        <taxon>Actinomycetota</taxon>
        <taxon>Actinomycetes</taxon>
        <taxon>Pseudonocardiales</taxon>
        <taxon>Pseudonocardiaceae</taxon>
        <taxon>Amycolatopsis</taxon>
    </lineage>
</organism>
<dbReference type="Gene3D" id="3.10.450.30">
    <property type="entry name" value="Microbial ribonucleases"/>
    <property type="match status" value="2"/>
</dbReference>
<name>A0ABP6XZY4_9PSEU</name>
<keyword evidence="5" id="KW-1185">Reference proteome</keyword>
<dbReference type="EMBL" id="BAAAZN010000020">
    <property type="protein sequence ID" value="GAA3575181.1"/>
    <property type="molecule type" value="Genomic_DNA"/>
</dbReference>
<evidence type="ECO:0000256" key="2">
    <source>
        <dbReference type="ARBA" id="ARBA00022801"/>
    </source>
</evidence>
<comment type="caution">
    <text evidence="4">The sequence shown here is derived from an EMBL/GenBank/DDBJ whole genome shotgun (WGS) entry which is preliminary data.</text>
</comment>
<evidence type="ECO:0000313" key="5">
    <source>
        <dbReference type="Proteomes" id="UP001500689"/>
    </source>
</evidence>
<feature type="chain" id="PRO_5046296323" evidence="3">
    <location>
        <begin position="29"/>
        <end position="246"/>
    </location>
</feature>
<dbReference type="Pfam" id="PF00545">
    <property type="entry name" value="Ribonuclease"/>
    <property type="match status" value="2"/>
</dbReference>
<proteinExistence type="predicted"/>
<dbReference type="SUPFAM" id="SSF53933">
    <property type="entry name" value="Microbial ribonucleases"/>
    <property type="match status" value="2"/>
</dbReference>
<keyword evidence="3" id="KW-0732">Signal</keyword>
<evidence type="ECO:0000256" key="1">
    <source>
        <dbReference type="ARBA" id="ARBA00022722"/>
    </source>
</evidence>
<sequence length="246" mass="25543">MTNHRSRLAGVLLALLVGFLGFGSAAEAAPSSPAAGPSAPAATPASTLQNSCGDLSGFEHAALSSLPAEATDTYQLILKGGPFPYPKNDGVVFDNREGILPSCDSGYYHEYTVPTPGSSDRGTRRIVTGEGGEYFYTGDHYATFQVIDIDGGGSDPAKCGDLSKLDTAGYSTLSAEAKKVVDGVRAGSAEGGQTYENREGILPSCDAGYYTVYPVGTDDRVISGKGGEVAYTPDHYASFKNVDLDA</sequence>
<keyword evidence="2" id="KW-0378">Hydrolase</keyword>
<gene>
    <name evidence="4" type="ORF">GCM10022222_69690</name>
</gene>
<dbReference type="Proteomes" id="UP001500689">
    <property type="component" value="Unassembled WGS sequence"/>
</dbReference>
<keyword evidence="1" id="KW-0540">Nuclease</keyword>
<dbReference type="InterPro" id="IPR016191">
    <property type="entry name" value="Ribonuclease/ribotoxin"/>
</dbReference>
<dbReference type="InterPro" id="IPR000026">
    <property type="entry name" value="N1-like"/>
</dbReference>
<dbReference type="RefSeq" id="WP_344867413.1">
    <property type="nucleotide sequence ID" value="NZ_BAAAZN010000020.1"/>
</dbReference>
<evidence type="ECO:0000256" key="3">
    <source>
        <dbReference type="SAM" id="SignalP"/>
    </source>
</evidence>
<reference evidence="5" key="1">
    <citation type="journal article" date="2019" name="Int. J. Syst. Evol. Microbiol.">
        <title>The Global Catalogue of Microorganisms (GCM) 10K type strain sequencing project: providing services to taxonomists for standard genome sequencing and annotation.</title>
        <authorList>
            <consortium name="The Broad Institute Genomics Platform"/>
            <consortium name="The Broad Institute Genome Sequencing Center for Infectious Disease"/>
            <person name="Wu L."/>
            <person name="Ma J."/>
        </authorList>
    </citation>
    <scope>NUCLEOTIDE SEQUENCE [LARGE SCALE GENOMIC DNA]</scope>
    <source>
        <strain evidence="5">JCM 16898</strain>
    </source>
</reference>